<comment type="function">
    <text evidence="1">Mitochondrial intermembrane chaperone that participates in the import and insertion of some multi-pass transmembrane proteins into the mitochondrial inner membrane. Also required for the transfer of beta-barrel precursors from the TOM complex to the sorting and assembly machinery (SAM complex) of the outer membrane. Acts as a chaperone-like protein that protects the hydrophobic precursors from aggregation and guide them through the mitochondrial intermembrane space.</text>
</comment>
<evidence type="ECO:0000313" key="4">
    <source>
        <dbReference type="WBParaSite" id="ACRNAN_scaffold27480.g9020.t1"/>
    </source>
</evidence>
<keyword evidence="1" id="KW-0472">Membrane</keyword>
<dbReference type="Gene3D" id="1.10.287.810">
    <property type="entry name" value="Mitochondrial import inner membrane translocase subunit tim13 like domains"/>
    <property type="match status" value="1"/>
</dbReference>
<keyword evidence="1" id="KW-0813">Transport</keyword>
<keyword evidence="1" id="KW-1015">Disulfide bond</keyword>
<keyword evidence="1" id="KW-0143">Chaperone</keyword>
<comment type="subcellular location">
    <subcellularLocation>
        <location evidence="1">Mitochondrion inner membrane</location>
        <topology evidence="1">Peripheral membrane protein</topology>
        <orientation evidence="1">Intermembrane side</orientation>
    </subcellularLocation>
</comment>
<keyword evidence="3" id="KW-1185">Reference proteome</keyword>
<dbReference type="Proteomes" id="UP000887540">
    <property type="component" value="Unplaced"/>
</dbReference>
<comment type="domain">
    <text evidence="1">The twin CX3C motif contains 4 conserved Cys residues that form 2 disulfide bonds in the mitochondrial intermembrane space.</text>
</comment>
<dbReference type="InterPro" id="IPR035427">
    <property type="entry name" value="Tim10-like_dom_sf"/>
</dbReference>
<dbReference type="InterPro" id="IPR004217">
    <property type="entry name" value="Tim10-like"/>
</dbReference>
<dbReference type="Pfam" id="PF02953">
    <property type="entry name" value="zf-Tim10_DDP"/>
    <property type="match status" value="1"/>
</dbReference>
<keyword evidence="1" id="KW-0496">Mitochondrion</keyword>
<dbReference type="GO" id="GO:0005743">
    <property type="term" value="C:mitochondrial inner membrane"/>
    <property type="evidence" value="ECO:0007669"/>
    <property type="project" value="UniProtKB-SubCell"/>
</dbReference>
<feature type="domain" description="Tim10-like" evidence="2">
    <location>
        <begin position="42"/>
        <end position="88"/>
    </location>
</feature>
<keyword evidence="1" id="KW-0653">Protein transport</keyword>
<proteinExistence type="inferred from homology"/>
<keyword evidence="1" id="KW-0999">Mitochondrion inner membrane</keyword>
<protein>
    <recommendedName>
        <fullName evidence="1">Mitochondrial import inner membrane translocase subunit</fullName>
    </recommendedName>
</protein>
<keyword evidence="1" id="KW-0811">Translocation</keyword>
<dbReference type="AlphaFoldDB" id="A0A914DHG6"/>
<comment type="subunit">
    <text evidence="1">Heterohexamer.</text>
</comment>
<dbReference type="WBParaSite" id="ACRNAN_scaffold27480.g9020.t1">
    <property type="protein sequence ID" value="ACRNAN_scaffold27480.g9020.t1"/>
    <property type="gene ID" value="ACRNAN_scaffold27480.g9020"/>
</dbReference>
<reference evidence="4" key="1">
    <citation type="submission" date="2022-11" db="UniProtKB">
        <authorList>
            <consortium name="WormBaseParasite"/>
        </authorList>
    </citation>
    <scope>IDENTIFICATION</scope>
</reference>
<sequence>MEQVLNMDELKRLSQNQRNQMISGLKQQESMVSSSDRDVKLIAYLQTSIMEAADRCLQGCISKPGARLTKDEKNCLERCMNPYNKSCELLQRLQSDYFNEFQEY</sequence>
<evidence type="ECO:0000256" key="1">
    <source>
        <dbReference type="RuleBase" id="RU367043"/>
    </source>
</evidence>
<name>A0A914DHG6_9BILA</name>
<evidence type="ECO:0000313" key="3">
    <source>
        <dbReference type="Proteomes" id="UP000887540"/>
    </source>
</evidence>
<comment type="similarity">
    <text evidence="1">Belongs to the small Tim family.</text>
</comment>
<dbReference type="SUPFAM" id="SSF144122">
    <property type="entry name" value="Tim10-like"/>
    <property type="match status" value="1"/>
</dbReference>
<dbReference type="GO" id="GO:0015031">
    <property type="term" value="P:protein transport"/>
    <property type="evidence" value="ECO:0007669"/>
    <property type="project" value="UniProtKB-KW"/>
</dbReference>
<evidence type="ECO:0000259" key="2">
    <source>
        <dbReference type="Pfam" id="PF02953"/>
    </source>
</evidence>
<accession>A0A914DHG6</accession>
<organism evidence="3 4">
    <name type="scientific">Acrobeloides nanus</name>
    <dbReference type="NCBI Taxonomy" id="290746"/>
    <lineage>
        <taxon>Eukaryota</taxon>
        <taxon>Metazoa</taxon>
        <taxon>Ecdysozoa</taxon>
        <taxon>Nematoda</taxon>
        <taxon>Chromadorea</taxon>
        <taxon>Rhabditida</taxon>
        <taxon>Tylenchina</taxon>
        <taxon>Cephalobomorpha</taxon>
        <taxon>Cephaloboidea</taxon>
        <taxon>Cephalobidae</taxon>
        <taxon>Acrobeloides</taxon>
    </lineage>
</organism>